<keyword evidence="5" id="KW-0282">Flagellum</keyword>
<dbReference type="AlphaFoldDB" id="A0A0X3TU13"/>
<dbReference type="PANTHER" id="PTHR42792:SF1">
    <property type="entry name" value="FLAGELLAR HOOK-ASSOCIATED PROTEIN 3"/>
    <property type="match status" value="1"/>
</dbReference>
<evidence type="ECO:0000256" key="2">
    <source>
        <dbReference type="ARBA" id="ARBA00005709"/>
    </source>
</evidence>
<dbReference type="Pfam" id="PF00700">
    <property type="entry name" value="Flagellin_C"/>
    <property type="match status" value="1"/>
</dbReference>
<comment type="similarity">
    <text evidence="2">Belongs to the bacterial flagellin family.</text>
</comment>
<gene>
    <name evidence="5" type="ORF">AVO45_08370</name>
</gene>
<dbReference type="OrthoDB" id="7312911at2"/>
<dbReference type="InterPro" id="IPR001492">
    <property type="entry name" value="Flagellin"/>
</dbReference>
<dbReference type="Gene3D" id="1.20.1330.10">
    <property type="entry name" value="f41 fragment of flagellin, N-terminal domain"/>
    <property type="match status" value="1"/>
</dbReference>
<evidence type="ECO:0000256" key="3">
    <source>
        <dbReference type="ARBA" id="ARBA00023143"/>
    </source>
</evidence>
<feature type="domain" description="Flagellin C-terminal" evidence="4">
    <location>
        <begin position="255"/>
        <end position="334"/>
    </location>
</feature>
<name>A0A0X3TU13_9RHOB</name>
<keyword evidence="6" id="KW-1185">Reference proteome</keyword>
<accession>A0A0X3TU13</accession>
<keyword evidence="3" id="KW-0975">Bacterial flagellum</keyword>
<evidence type="ECO:0000313" key="5">
    <source>
        <dbReference type="EMBL" id="KUJ77976.1"/>
    </source>
</evidence>
<dbReference type="InterPro" id="IPR046358">
    <property type="entry name" value="Flagellin_C"/>
</dbReference>
<keyword evidence="5" id="KW-0969">Cilium</keyword>
<dbReference type="PANTHER" id="PTHR42792">
    <property type="entry name" value="FLAGELLIN"/>
    <property type="match status" value="1"/>
</dbReference>
<dbReference type="RefSeq" id="WP_068347043.1">
    <property type="nucleotide sequence ID" value="NZ_LQBQ01000023.1"/>
</dbReference>
<comment type="subcellular location">
    <subcellularLocation>
        <location evidence="1">Bacterial flagellum</location>
    </subcellularLocation>
</comment>
<dbReference type="EMBL" id="LQBQ01000023">
    <property type="protein sequence ID" value="KUJ77976.1"/>
    <property type="molecule type" value="Genomic_DNA"/>
</dbReference>
<dbReference type="STRING" id="1685379.AVO45_08370"/>
<evidence type="ECO:0000256" key="1">
    <source>
        <dbReference type="ARBA" id="ARBA00004365"/>
    </source>
</evidence>
<comment type="caution">
    <text evidence="5">The sequence shown here is derived from an EMBL/GenBank/DDBJ whole genome shotgun (WGS) entry which is preliminary data.</text>
</comment>
<keyword evidence="5" id="KW-0966">Cell projection</keyword>
<dbReference type="Proteomes" id="UP000053791">
    <property type="component" value="Unassembled WGS sequence"/>
</dbReference>
<dbReference type="GO" id="GO:0005198">
    <property type="term" value="F:structural molecule activity"/>
    <property type="evidence" value="ECO:0007669"/>
    <property type="project" value="InterPro"/>
</dbReference>
<reference evidence="5 6" key="1">
    <citation type="submission" date="2015-12" db="EMBL/GenBank/DDBJ databases">
        <authorList>
            <person name="Shamseldin A."/>
            <person name="Moawad H."/>
            <person name="Abd El-Rahim W.M."/>
            <person name="Sadowsky M.J."/>
        </authorList>
    </citation>
    <scope>NUCLEOTIDE SEQUENCE [LARGE SCALE GENOMIC DNA]</scope>
    <source>
        <strain evidence="5 6">ZGT118</strain>
    </source>
</reference>
<evidence type="ECO:0000259" key="4">
    <source>
        <dbReference type="Pfam" id="PF00700"/>
    </source>
</evidence>
<dbReference type="GO" id="GO:0009288">
    <property type="term" value="C:bacterial-type flagellum"/>
    <property type="evidence" value="ECO:0007669"/>
    <property type="project" value="UniProtKB-SubCell"/>
</dbReference>
<protein>
    <submittedName>
        <fullName evidence="5">Flagellar biosynthesis protein FlgL</fullName>
    </submittedName>
</protein>
<dbReference type="SUPFAM" id="SSF64518">
    <property type="entry name" value="Phase 1 flagellin"/>
    <property type="match status" value="1"/>
</dbReference>
<sequence>MALNSIGDLARGLTLQLRSTQIKREIESLSRELSTGKVANIREHLHGDFSQILLIDHDLTRLATFSTAASEVELSAGTMRTSLTVFQNSVSELSSALLAFGSDSPVIPDEQIGAQALNHLDTMMSALNTRVGGRNLFSGTATDRSPLAAPETLLASLQSELSGMTTAAEILQTATNWFEDPAGFRAAIYQGSAEYLAPMQVSDQEKINLLVKADDPVFRAALRDTAVAVLASDSSLDLTADQRAALFKELGVQLTQASDETVRLTARIGMAEARAEQAAARNAASRTGLEYARSELIGADPYETATRLQAVQFQLESLYSVTVRNANLSLVNFLR</sequence>
<proteinExistence type="inferred from homology"/>
<evidence type="ECO:0000313" key="6">
    <source>
        <dbReference type="Proteomes" id="UP000053791"/>
    </source>
</evidence>
<organism evidence="5 6">
    <name type="scientific">Ruegeria marisrubri</name>
    <dbReference type="NCBI Taxonomy" id="1685379"/>
    <lineage>
        <taxon>Bacteria</taxon>
        <taxon>Pseudomonadati</taxon>
        <taxon>Pseudomonadota</taxon>
        <taxon>Alphaproteobacteria</taxon>
        <taxon>Rhodobacterales</taxon>
        <taxon>Roseobacteraceae</taxon>
        <taxon>Ruegeria</taxon>
    </lineage>
</organism>